<accession>A0A0D6Q2B6</accession>
<dbReference type="EMBL" id="BANI01000125">
    <property type="protein sequence ID" value="GAN97120.1"/>
    <property type="molecule type" value="Genomic_DNA"/>
</dbReference>
<evidence type="ECO:0000313" key="3">
    <source>
        <dbReference type="Proteomes" id="UP000032675"/>
    </source>
</evidence>
<sequence length="135" mass="14870">MRFSHRAAILAALTCSLSHPAFALHRTPVRALDGYRCMALDAPERIMMDFRHPIPLQSEPRDDAPSIAPALAVLPVATNAPPTNGYVRSMNLALRPGWVSTRWLKPYDAVHPGMTCTPYVMNDGKLGFVFGRATQ</sequence>
<gene>
    <name evidence="2" type="ORF">Geu3261_0142_018</name>
</gene>
<organism evidence="2 3">
    <name type="scientific">Komagataeibacter europaeus NBRC 3261</name>
    <dbReference type="NCBI Taxonomy" id="1234669"/>
    <lineage>
        <taxon>Bacteria</taxon>
        <taxon>Pseudomonadati</taxon>
        <taxon>Pseudomonadota</taxon>
        <taxon>Alphaproteobacteria</taxon>
        <taxon>Acetobacterales</taxon>
        <taxon>Acetobacteraceae</taxon>
        <taxon>Komagataeibacter</taxon>
    </lineage>
</organism>
<dbReference type="AlphaFoldDB" id="A0A0D6Q2B6"/>
<feature type="signal peptide" evidence="1">
    <location>
        <begin position="1"/>
        <end position="23"/>
    </location>
</feature>
<protein>
    <submittedName>
        <fullName evidence="2">Uncharacterized protein</fullName>
    </submittedName>
</protein>
<dbReference type="RefSeq" id="WP_048851692.1">
    <property type="nucleotide sequence ID" value="NZ_BANI01000125.1"/>
</dbReference>
<keyword evidence="1" id="KW-0732">Signal</keyword>
<reference evidence="2 3" key="1">
    <citation type="submission" date="2012-11" db="EMBL/GenBank/DDBJ databases">
        <title>Whole genome sequence of Gluconacetobacter europaeus NBRC3261.</title>
        <authorList>
            <person name="Azuma Y."/>
            <person name="Higashiura N."/>
            <person name="Hirakawa H."/>
            <person name="Matsushita K."/>
        </authorList>
    </citation>
    <scope>NUCLEOTIDE SEQUENCE [LARGE SCALE GENOMIC DNA]</scope>
    <source>
        <strain evidence="2 3">NBRC 3261</strain>
    </source>
</reference>
<feature type="chain" id="PRO_5002310737" evidence="1">
    <location>
        <begin position="24"/>
        <end position="135"/>
    </location>
</feature>
<proteinExistence type="predicted"/>
<evidence type="ECO:0000313" key="2">
    <source>
        <dbReference type="EMBL" id="GAN97120.1"/>
    </source>
</evidence>
<evidence type="ECO:0000256" key="1">
    <source>
        <dbReference type="SAM" id="SignalP"/>
    </source>
</evidence>
<name>A0A0D6Q2B6_KOMEU</name>
<dbReference type="Proteomes" id="UP000032675">
    <property type="component" value="Unassembled WGS sequence"/>
</dbReference>
<comment type="caution">
    <text evidence="2">The sequence shown here is derived from an EMBL/GenBank/DDBJ whole genome shotgun (WGS) entry which is preliminary data.</text>
</comment>